<dbReference type="RefSeq" id="WP_344384257.1">
    <property type="nucleotide sequence ID" value="NZ_BAAATA010000022.1"/>
</dbReference>
<sequence length="291" mass="30250">MRHEVLSVPVEGGGLAVHRWAGAPGAPVVVALHGLTANGLSWAPVAAALDGAVTLLAPDLRGRACSSSLPGPYGLAAHARDVSALVKWAGGVPLVLAGHSMGAFVAAVTAARHPDAARSVVLVDGGLPVPVPRGQDAEGMSEALVGPAVRRLSAEFASREQYRGFWRAHPAFDGYWSDAVEEYLQHDLAGEEPHLRSSCAEEAVRADGADVMLGSEAAGAAGRLVCPAELLWAPRGFMDQPGGLYDEEYLRAVSGDFPAAARPVPDTNHYSILTGEQGARAVARRLLARAL</sequence>
<comment type="caution">
    <text evidence="2">The sequence shown here is derived from an EMBL/GenBank/DDBJ whole genome shotgun (WGS) entry which is preliminary data.</text>
</comment>
<accession>A0ABP5ZKQ9</accession>
<gene>
    <name evidence="2" type="ORF">GCM10010406_36390</name>
</gene>
<feature type="domain" description="AB hydrolase-1" evidence="1">
    <location>
        <begin position="27"/>
        <end position="127"/>
    </location>
</feature>
<dbReference type="InterPro" id="IPR050266">
    <property type="entry name" value="AB_hydrolase_sf"/>
</dbReference>
<evidence type="ECO:0000259" key="1">
    <source>
        <dbReference type="Pfam" id="PF00561"/>
    </source>
</evidence>
<dbReference type="Gene3D" id="3.40.50.1820">
    <property type="entry name" value="alpha/beta hydrolase"/>
    <property type="match status" value="1"/>
</dbReference>
<organism evidence="2 3">
    <name type="scientific">Streptomyces thermolineatus</name>
    <dbReference type="NCBI Taxonomy" id="44033"/>
    <lineage>
        <taxon>Bacteria</taxon>
        <taxon>Bacillati</taxon>
        <taxon>Actinomycetota</taxon>
        <taxon>Actinomycetes</taxon>
        <taxon>Kitasatosporales</taxon>
        <taxon>Streptomycetaceae</taxon>
        <taxon>Streptomyces</taxon>
    </lineage>
</organism>
<proteinExistence type="predicted"/>
<evidence type="ECO:0000313" key="3">
    <source>
        <dbReference type="Proteomes" id="UP001501358"/>
    </source>
</evidence>
<dbReference type="InterPro" id="IPR029058">
    <property type="entry name" value="AB_hydrolase_fold"/>
</dbReference>
<dbReference type="Proteomes" id="UP001501358">
    <property type="component" value="Unassembled WGS sequence"/>
</dbReference>
<dbReference type="SUPFAM" id="SSF53474">
    <property type="entry name" value="alpha/beta-Hydrolases"/>
    <property type="match status" value="1"/>
</dbReference>
<dbReference type="PANTHER" id="PTHR43798:SF33">
    <property type="entry name" value="HYDROLASE, PUTATIVE (AFU_ORTHOLOGUE AFUA_2G14860)-RELATED"/>
    <property type="match status" value="1"/>
</dbReference>
<protein>
    <recommendedName>
        <fullName evidence="1">AB hydrolase-1 domain-containing protein</fullName>
    </recommendedName>
</protein>
<name>A0ABP5ZKQ9_9ACTN</name>
<evidence type="ECO:0000313" key="2">
    <source>
        <dbReference type="EMBL" id="GAA2496742.1"/>
    </source>
</evidence>
<reference evidence="3" key="1">
    <citation type="journal article" date="2019" name="Int. J. Syst. Evol. Microbiol.">
        <title>The Global Catalogue of Microorganisms (GCM) 10K type strain sequencing project: providing services to taxonomists for standard genome sequencing and annotation.</title>
        <authorList>
            <consortium name="The Broad Institute Genomics Platform"/>
            <consortium name="The Broad Institute Genome Sequencing Center for Infectious Disease"/>
            <person name="Wu L."/>
            <person name="Ma J."/>
        </authorList>
    </citation>
    <scope>NUCLEOTIDE SEQUENCE [LARGE SCALE GENOMIC DNA]</scope>
    <source>
        <strain evidence="3">JCM 6307</strain>
    </source>
</reference>
<keyword evidence="3" id="KW-1185">Reference proteome</keyword>
<dbReference type="InterPro" id="IPR000073">
    <property type="entry name" value="AB_hydrolase_1"/>
</dbReference>
<dbReference type="Pfam" id="PF00561">
    <property type="entry name" value="Abhydrolase_1"/>
    <property type="match status" value="1"/>
</dbReference>
<dbReference type="EMBL" id="BAAATA010000022">
    <property type="protein sequence ID" value="GAA2496742.1"/>
    <property type="molecule type" value="Genomic_DNA"/>
</dbReference>
<dbReference type="PANTHER" id="PTHR43798">
    <property type="entry name" value="MONOACYLGLYCEROL LIPASE"/>
    <property type="match status" value="1"/>
</dbReference>